<dbReference type="Gene3D" id="2.60.420.10">
    <property type="entry name" value="Maltose phosphorylase, domain 3"/>
    <property type="match status" value="1"/>
</dbReference>
<dbReference type="AlphaFoldDB" id="A0A9D2IT42"/>
<dbReference type="Proteomes" id="UP000824041">
    <property type="component" value="Unassembled WGS sequence"/>
</dbReference>
<evidence type="ECO:0000259" key="2">
    <source>
        <dbReference type="Pfam" id="PF21209"/>
    </source>
</evidence>
<dbReference type="GO" id="GO:0005975">
    <property type="term" value="P:carbohydrate metabolic process"/>
    <property type="evidence" value="ECO:0007669"/>
    <property type="project" value="InterPro"/>
</dbReference>
<dbReference type="EMBL" id="DXBU01000070">
    <property type="protein sequence ID" value="HIZ22169.1"/>
    <property type="molecule type" value="Genomic_DNA"/>
</dbReference>
<gene>
    <name evidence="3" type="ORF">IAA21_05150</name>
</gene>
<evidence type="ECO:0000313" key="4">
    <source>
        <dbReference type="Proteomes" id="UP000824041"/>
    </source>
</evidence>
<comment type="caution">
    <text evidence="3">The sequence shown here is derived from an EMBL/GenBank/DDBJ whole genome shotgun (WGS) entry which is preliminary data.</text>
</comment>
<organism evidence="3 4">
    <name type="scientific">Candidatus Blautia faecigallinarum</name>
    <dbReference type="NCBI Taxonomy" id="2838488"/>
    <lineage>
        <taxon>Bacteria</taxon>
        <taxon>Bacillati</taxon>
        <taxon>Bacillota</taxon>
        <taxon>Clostridia</taxon>
        <taxon>Lachnospirales</taxon>
        <taxon>Lachnospiraceae</taxon>
        <taxon>Blautia</taxon>
    </lineage>
</organism>
<feature type="domain" description="Alpha-rhamnosidase-like N-terminal" evidence="2">
    <location>
        <begin position="79"/>
        <end position="215"/>
    </location>
</feature>
<name>A0A9D2IT42_9FIRM</name>
<evidence type="ECO:0000259" key="1">
    <source>
        <dbReference type="Pfam" id="PF17389"/>
    </source>
</evidence>
<reference evidence="3" key="1">
    <citation type="journal article" date="2021" name="PeerJ">
        <title>Extensive microbial diversity within the chicken gut microbiome revealed by metagenomics and culture.</title>
        <authorList>
            <person name="Gilroy R."/>
            <person name="Ravi A."/>
            <person name="Getino M."/>
            <person name="Pursley I."/>
            <person name="Horton D.L."/>
            <person name="Alikhan N.F."/>
            <person name="Baker D."/>
            <person name="Gharbi K."/>
            <person name="Hall N."/>
            <person name="Watson M."/>
            <person name="Adriaenssens E.M."/>
            <person name="Foster-Nyarko E."/>
            <person name="Jarju S."/>
            <person name="Secka A."/>
            <person name="Antonio M."/>
            <person name="Oren A."/>
            <person name="Chaudhuri R.R."/>
            <person name="La Ragione R."/>
            <person name="Hildebrand F."/>
            <person name="Pallen M.J."/>
        </authorList>
    </citation>
    <scope>NUCLEOTIDE SEQUENCE</scope>
    <source>
        <strain evidence="3">14324</strain>
    </source>
</reference>
<proteinExistence type="predicted"/>
<dbReference type="Gene3D" id="2.60.120.260">
    <property type="entry name" value="Galactose-binding domain-like"/>
    <property type="match status" value="2"/>
</dbReference>
<dbReference type="Pfam" id="PF17389">
    <property type="entry name" value="Bac_rhamnosid6H"/>
    <property type="match status" value="1"/>
</dbReference>
<dbReference type="InterPro" id="IPR008928">
    <property type="entry name" value="6-hairpin_glycosidase_sf"/>
</dbReference>
<dbReference type="SUPFAM" id="SSF48208">
    <property type="entry name" value="Six-hairpin glycosidases"/>
    <property type="match status" value="1"/>
</dbReference>
<dbReference type="PANTHER" id="PTHR34987:SF6">
    <property type="entry name" value="ALPHA-L-RHAMNOSIDASE SIX-HAIRPIN GLYCOSIDASE DOMAIN-CONTAINING PROTEIN"/>
    <property type="match status" value="1"/>
</dbReference>
<dbReference type="PANTHER" id="PTHR34987">
    <property type="entry name" value="C, PUTATIVE (AFU_ORTHOLOGUE AFUA_3G02880)-RELATED"/>
    <property type="match status" value="1"/>
</dbReference>
<dbReference type="InterPro" id="IPR048932">
    <property type="entry name" value="Rhamnosid-like_N_bacteroidetes"/>
</dbReference>
<sequence length="648" mass="75318">MLKNIDNSPVWIWYPGDFELYHGMKQNFSRVERGFGWPAFWKSEGFRNRIVFRRTYELKEETEFQTFSTAVGYVLVQELSFDREKKYPLGQKVTCGPGSVKISVHLGKIEAFPSVYIKGDVIFSDKGWDAEDYSGPAQKAGWSRYFTREDQDPANWDYSEKVFAPVKTEEINGGVLYELETELTAVLEISYQNGYRPLKVYCGESREEALDLEHCYYSWEPDPKTGRCPRCAVRFAFIPQCRADEIRVKAIHQYVDIPVRASFEGDDELLNRIWKVSEHTFALCSGVFFIDGIKRDKWIWSGDAYQSILTNQYLLADPDIDRRTLLALRGNDPMTTHINTIIDYSLFWILGVGEHYKAYGDREFLEQIYPKMCSLMDFCAGQVEEHGFFTGREGDWVYIDWADMDKTGALCAEQMLFAKCWDVMAEVSRAIGREDREYADKYRELLEKINAFYWDEKKGAFIDSFASGRRCVTRHANIFAIIYDLAEEGQKQSIVKNVLFNDEVPQITTPYFKFYEMDALCKMGYLQEVLEKVKEYWGGMLERGAVTFWEEYDPNVSREEQYDMYGDKFGKSLCHAWSASPIYLLAKYFVGLQITDPLTGKYEIHPHLEGFGSLRCSLPVRGKQVKIQWDKEKGLKVTETEAEERPAF</sequence>
<protein>
    <submittedName>
        <fullName evidence="3">Alpha-L-rhamnosidase</fullName>
    </submittedName>
</protein>
<dbReference type="Pfam" id="PF21209">
    <property type="entry name" value="Bac_rhamnosid-like_N"/>
    <property type="match status" value="1"/>
</dbReference>
<reference evidence="3" key="2">
    <citation type="submission" date="2021-04" db="EMBL/GenBank/DDBJ databases">
        <authorList>
            <person name="Gilroy R."/>
        </authorList>
    </citation>
    <scope>NUCLEOTIDE SEQUENCE</scope>
    <source>
        <strain evidence="3">14324</strain>
    </source>
</reference>
<feature type="domain" description="Alpha-L-rhamnosidase six-hairpin glycosidase" evidence="1">
    <location>
        <begin position="261"/>
        <end position="587"/>
    </location>
</feature>
<dbReference type="InterPro" id="IPR012341">
    <property type="entry name" value="6hp_glycosidase-like_sf"/>
</dbReference>
<accession>A0A9D2IT42</accession>
<evidence type="ECO:0000313" key="3">
    <source>
        <dbReference type="EMBL" id="HIZ22169.1"/>
    </source>
</evidence>
<dbReference type="InterPro" id="IPR035396">
    <property type="entry name" value="Bac_rhamnosid6H"/>
</dbReference>
<dbReference type="Gene3D" id="1.50.10.10">
    <property type="match status" value="1"/>
</dbReference>